<evidence type="ECO:0000259" key="10">
    <source>
        <dbReference type="PROSITE" id="PS50089"/>
    </source>
</evidence>
<dbReference type="SUPFAM" id="SSF57850">
    <property type="entry name" value="RING/U-box"/>
    <property type="match status" value="1"/>
</dbReference>
<feature type="region of interest" description="Disordered" evidence="9">
    <location>
        <begin position="161"/>
        <end position="189"/>
    </location>
</feature>
<reference evidence="13" key="1">
    <citation type="submission" date="2017-02" db="UniProtKB">
        <authorList>
            <consortium name="WormBaseParasite"/>
        </authorList>
    </citation>
    <scope>IDENTIFICATION</scope>
</reference>
<evidence type="ECO:0000256" key="3">
    <source>
        <dbReference type="ARBA" id="ARBA00022723"/>
    </source>
</evidence>
<dbReference type="GO" id="GO:0016020">
    <property type="term" value="C:membrane"/>
    <property type="evidence" value="ECO:0007669"/>
    <property type="project" value="UniProtKB-SubCell"/>
</dbReference>
<dbReference type="InterPro" id="IPR001841">
    <property type="entry name" value="Znf_RING"/>
</dbReference>
<sequence length="205" mass="23112">MAPSNENRNYANRFHRSLWCPVHGPPMQDCLNNLPVATVAFTSSGNIYELDDLVRILPCHHFFHKNCIDTWLRQADNCPTCRGDVRSLYKDLVKMTALGGPTDNQWEEMELLSEALGTCTTLSRCHSAQGMYEQYFGTSADDSSLQGSVYVPDLGNLSLSDSEQMQGSSRGRSTTARNQGYPTDPVRRHAVQAAERRRNNQLYYL</sequence>
<keyword evidence="7" id="KW-0472">Membrane</keyword>
<evidence type="ECO:0000256" key="1">
    <source>
        <dbReference type="ARBA" id="ARBA00004370"/>
    </source>
</evidence>
<keyword evidence="2" id="KW-0812">Transmembrane</keyword>
<dbReference type="EMBL" id="UYWX01021620">
    <property type="protein sequence ID" value="VDM35359.1"/>
    <property type="molecule type" value="Genomic_DNA"/>
</dbReference>
<keyword evidence="6" id="KW-1133">Transmembrane helix</keyword>
<dbReference type="STRING" id="6205.A0A0R3XA19"/>
<name>A0A0R3XA19_HYDTA</name>
<feature type="domain" description="RING-type" evidence="10">
    <location>
        <begin position="30"/>
        <end position="82"/>
    </location>
</feature>
<evidence type="ECO:0000313" key="12">
    <source>
        <dbReference type="Proteomes" id="UP000274429"/>
    </source>
</evidence>
<evidence type="ECO:0000256" key="2">
    <source>
        <dbReference type="ARBA" id="ARBA00022692"/>
    </source>
</evidence>
<evidence type="ECO:0000256" key="8">
    <source>
        <dbReference type="PROSITE-ProRule" id="PRU00175"/>
    </source>
</evidence>
<keyword evidence="5" id="KW-0862">Zinc</keyword>
<evidence type="ECO:0000256" key="7">
    <source>
        <dbReference type="ARBA" id="ARBA00023136"/>
    </source>
</evidence>
<dbReference type="PANTHER" id="PTHR46539">
    <property type="entry name" value="E3 UBIQUITIN-PROTEIN LIGASE ATL42"/>
    <property type="match status" value="1"/>
</dbReference>
<evidence type="ECO:0000256" key="5">
    <source>
        <dbReference type="ARBA" id="ARBA00022833"/>
    </source>
</evidence>
<keyword evidence="4 8" id="KW-0863">Zinc-finger</keyword>
<keyword evidence="3" id="KW-0479">Metal-binding</keyword>
<dbReference type="PROSITE" id="PS50089">
    <property type="entry name" value="ZF_RING_2"/>
    <property type="match status" value="1"/>
</dbReference>
<dbReference type="OrthoDB" id="6248953at2759"/>
<dbReference type="GO" id="GO:0008270">
    <property type="term" value="F:zinc ion binding"/>
    <property type="evidence" value="ECO:0007669"/>
    <property type="project" value="UniProtKB-KW"/>
</dbReference>
<accession>A0A0R3XA19</accession>
<dbReference type="Pfam" id="PF13639">
    <property type="entry name" value="zf-RING_2"/>
    <property type="match status" value="1"/>
</dbReference>
<proteinExistence type="predicted"/>
<dbReference type="SMART" id="SM00184">
    <property type="entry name" value="RING"/>
    <property type="match status" value="1"/>
</dbReference>
<dbReference type="WBParaSite" id="TTAC_0001039601-mRNA-1">
    <property type="protein sequence ID" value="TTAC_0001039601-mRNA-1"/>
    <property type="gene ID" value="TTAC_0001039601"/>
</dbReference>
<evidence type="ECO:0000256" key="6">
    <source>
        <dbReference type="ARBA" id="ARBA00022989"/>
    </source>
</evidence>
<gene>
    <name evidence="11" type="ORF">TTAC_LOCUS10379</name>
</gene>
<evidence type="ECO:0000256" key="4">
    <source>
        <dbReference type="ARBA" id="ARBA00022771"/>
    </source>
</evidence>
<evidence type="ECO:0000313" key="11">
    <source>
        <dbReference type="EMBL" id="VDM35359.1"/>
    </source>
</evidence>
<comment type="subcellular location">
    <subcellularLocation>
        <location evidence="1">Membrane</location>
    </subcellularLocation>
</comment>
<dbReference type="InterPro" id="IPR013083">
    <property type="entry name" value="Znf_RING/FYVE/PHD"/>
</dbReference>
<organism evidence="13">
    <name type="scientific">Hydatigena taeniaeformis</name>
    <name type="common">Feline tapeworm</name>
    <name type="synonym">Taenia taeniaeformis</name>
    <dbReference type="NCBI Taxonomy" id="6205"/>
    <lineage>
        <taxon>Eukaryota</taxon>
        <taxon>Metazoa</taxon>
        <taxon>Spiralia</taxon>
        <taxon>Lophotrochozoa</taxon>
        <taxon>Platyhelminthes</taxon>
        <taxon>Cestoda</taxon>
        <taxon>Eucestoda</taxon>
        <taxon>Cyclophyllidea</taxon>
        <taxon>Taeniidae</taxon>
        <taxon>Hydatigera</taxon>
    </lineage>
</organism>
<evidence type="ECO:0000256" key="9">
    <source>
        <dbReference type="SAM" id="MobiDB-lite"/>
    </source>
</evidence>
<keyword evidence="12" id="KW-1185">Reference proteome</keyword>
<dbReference type="PANTHER" id="PTHR46539:SF1">
    <property type="entry name" value="E3 UBIQUITIN-PROTEIN LIGASE ATL42"/>
    <property type="match status" value="1"/>
</dbReference>
<dbReference type="AlphaFoldDB" id="A0A0R3XA19"/>
<dbReference type="Proteomes" id="UP000274429">
    <property type="component" value="Unassembled WGS sequence"/>
</dbReference>
<evidence type="ECO:0000313" key="13">
    <source>
        <dbReference type="WBParaSite" id="TTAC_0001039601-mRNA-1"/>
    </source>
</evidence>
<dbReference type="Gene3D" id="3.30.40.10">
    <property type="entry name" value="Zinc/RING finger domain, C3HC4 (zinc finger)"/>
    <property type="match status" value="1"/>
</dbReference>
<feature type="compositionally biased region" description="Polar residues" evidence="9">
    <location>
        <begin position="161"/>
        <end position="181"/>
    </location>
</feature>
<reference evidence="11 12" key="2">
    <citation type="submission" date="2018-11" db="EMBL/GenBank/DDBJ databases">
        <authorList>
            <consortium name="Pathogen Informatics"/>
        </authorList>
    </citation>
    <scope>NUCLEOTIDE SEQUENCE [LARGE SCALE GENOMIC DNA]</scope>
</reference>
<protein>
    <submittedName>
        <fullName evidence="13">RING-type domain-containing protein</fullName>
    </submittedName>
</protein>